<sequence length="1139" mass="128225">MASSYQVPFQVNCSFQKPSISPNFDVSKATHLSSSFKFKPFLREFKQLAFRVDHVSKAVKNTTIKLLDAFVDSAFEFVDIPLLQSQSNFAPVDELREAALVTNIQGQFPSDFPEGVYIRNGPNPLFGGLKSTKSVFGRSSPMWVEGEGMLHALYFSKDINGGWTVIYNNRHVETETFKLEKQRNKPSFLPAVEGDSLAVLASYMLNLLRFGKPYKNSCNTSVFEHSGKVYSSVENDLPQEIDIFTLEALGDWDVNGEWNRPFTAHPKRAPGTGELVTMGMTVIKPFIEVGVISADGKQLVHRTDLKLDRCPLCHEIGVTMRYNVFMDCPLTADIDRLLHGGQLLKYEREGNARIGIMPRYGDSDSIQWFQVKPNCTFHLINCFEEGDEVIVWGSRALESVIPVPGSGSEKFEWFPPKFRPGKPIEESDNMDAISDEELMFNRPYEWRLNMRTGHVQERNLTGPNEFPMEFPFINQAFTGLKNKYGYTQVSHCGSSSDAGMGRFRGLAKLYFEEQNPGISLEGKQVEGLIKVEYHMFEENTFCSGAAFVPKEGGVEEDDGWIITFVHHEDTNISQAYIIDTKNFSSEAVAKITLPCRVPDVLNLTSHNQAIELVEKIQMIPIMATAASFMAFKVHCSSAQKPSIWDNHVPHHFKPFLRKLQQLPLGMDISKAVKNTSVKLLDAFVDSTFEFIDQPLLPSQSNFAPVDERKDAIVITSIEGDIPDGFPEGVYLRNGLNIIFHLFYANQLLRFGQVNRFLSNTNVIEHSGRVYSISETDLPQEIDMLTLKTLGGWDFNGAWNRPFTSHPKKAPGTGELVIMGINPTKPYVEVGVISADGKKLVHRVDLKLNSCTLTHELSVTQRYNIFMDYALTVDIGRLVGGGQVVQYDKEGCARICVMPRYGDADSIKWFQVKPNCTFHIINSFEDGDEVVIRGCRALESVIPGPDQGMDRFEWFSRKFRHLDQSTEDEVIFPRPYEWRLNMKTGHVKERNLTGTQFTMDFPLINVAFTGLKNKYGYAQVRDCIASSNSGMAKYGGLAKLSFDEPNTSISMQQEEGLIKEEYHMLEENTFCTGATFVPKEGGSEEDDGWIITFVHNEDTNTSQVLIIDAGKNFSGEPIAKITLPCRVPYGFHGAYIPLKL</sequence>
<feature type="binding site" evidence="5">
    <location>
        <position position="314"/>
    </location>
    <ligand>
        <name>Fe cation</name>
        <dbReference type="ChEBI" id="CHEBI:24875"/>
        <note>catalytic</note>
    </ligand>
</feature>
<comment type="cofactor">
    <cofactor evidence="5">
        <name>Fe(2+)</name>
        <dbReference type="ChEBI" id="CHEBI:29033"/>
    </cofactor>
    <text evidence="5">Binds 1 Fe(2+) ion per subunit.</text>
</comment>
<evidence type="ECO:0000313" key="7">
    <source>
        <dbReference type="Proteomes" id="UP000187203"/>
    </source>
</evidence>
<evidence type="ECO:0000256" key="2">
    <source>
        <dbReference type="ARBA" id="ARBA00022723"/>
    </source>
</evidence>
<protein>
    <submittedName>
        <fullName evidence="6">Carotenoid oxygenase</fullName>
    </submittedName>
</protein>
<dbReference type="PANTHER" id="PTHR10543">
    <property type="entry name" value="BETA-CAROTENE DIOXYGENASE"/>
    <property type="match status" value="1"/>
</dbReference>
<name>A0A1R3J8B6_9ROSI</name>
<feature type="binding site" evidence="5">
    <location>
        <position position="265"/>
    </location>
    <ligand>
        <name>Fe cation</name>
        <dbReference type="ChEBI" id="CHEBI:24875"/>
        <note>catalytic</note>
    </ligand>
</feature>
<dbReference type="GO" id="GO:0010436">
    <property type="term" value="F:carotenoid dioxygenase activity"/>
    <property type="evidence" value="ECO:0007669"/>
    <property type="project" value="TreeGrafter"/>
</dbReference>
<dbReference type="GO" id="GO:0016121">
    <property type="term" value="P:carotene catabolic process"/>
    <property type="evidence" value="ECO:0007669"/>
    <property type="project" value="TreeGrafter"/>
</dbReference>
<keyword evidence="3" id="KW-0560">Oxidoreductase</keyword>
<comment type="similarity">
    <text evidence="1">Belongs to the carotenoid oxygenase family.</text>
</comment>
<dbReference type="Proteomes" id="UP000187203">
    <property type="component" value="Unassembled WGS sequence"/>
</dbReference>
<dbReference type="STRING" id="93759.A0A1R3J8B6"/>
<evidence type="ECO:0000313" key="6">
    <source>
        <dbReference type="EMBL" id="OMO91085.1"/>
    </source>
</evidence>
<feature type="binding site" evidence="5">
    <location>
        <position position="378"/>
    </location>
    <ligand>
        <name>Fe cation</name>
        <dbReference type="ChEBI" id="CHEBI:24875"/>
        <note>catalytic</note>
    </ligand>
</feature>
<dbReference type="GO" id="GO:0009570">
    <property type="term" value="C:chloroplast stroma"/>
    <property type="evidence" value="ECO:0007669"/>
    <property type="project" value="TreeGrafter"/>
</dbReference>
<dbReference type="EMBL" id="AWUE01016484">
    <property type="protein sequence ID" value="OMO91085.1"/>
    <property type="molecule type" value="Genomic_DNA"/>
</dbReference>
<dbReference type="InterPro" id="IPR004294">
    <property type="entry name" value="Carotenoid_Oase"/>
</dbReference>
<dbReference type="Pfam" id="PF03055">
    <property type="entry name" value="RPE65"/>
    <property type="match status" value="2"/>
</dbReference>
<gene>
    <name evidence="6" type="ORF">COLO4_18651</name>
</gene>
<keyword evidence="4 5" id="KW-0408">Iron</keyword>
<organism evidence="6 7">
    <name type="scientific">Corchorus olitorius</name>
    <dbReference type="NCBI Taxonomy" id="93759"/>
    <lineage>
        <taxon>Eukaryota</taxon>
        <taxon>Viridiplantae</taxon>
        <taxon>Streptophyta</taxon>
        <taxon>Embryophyta</taxon>
        <taxon>Tracheophyta</taxon>
        <taxon>Spermatophyta</taxon>
        <taxon>Magnoliopsida</taxon>
        <taxon>eudicotyledons</taxon>
        <taxon>Gunneridae</taxon>
        <taxon>Pentapetalae</taxon>
        <taxon>rosids</taxon>
        <taxon>malvids</taxon>
        <taxon>Malvales</taxon>
        <taxon>Malvaceae</taxon>
        <taxon>Grewioideae</taxon>
        <taxon>Apeibeae</taxon>
        <taxon>Corchorus</taxon>
    </lineage>
</organism>
<keyword evidence="3" id="KW-0223">Dioxygenase</keyword>
<reference evidence="7" key="1">
    <citation type="submission" date="2013-09" db="EMBL/GenBank/DDBJ databases">
        <title>Corchorus olitorius genome sequencing.</title>
        <authorList>
            <person name="Alam M."/>
            <person name="Haque M.S."/>
            <person name="Islam M.S."/>
            <person name="Emdad E.M."/>
            <person name="Islam M.M."/>
            <person name="Ahmed B."/>
            <person name="Halim A."/>
            <person name="Hossen Q.M.M."/>
            <person name="Hossain M.Z."/>
            <person name="Ahmed R."/>
            <person name="Khan M.M."/>
            <person name="Islam R."/>
            <person name="Rashid M.M."/>
            <person name="Khan S.A."/>
            <person name="Rahman M.S."/>
            <person name="Alam M."/>
            <person name="Yahiya A.S."/>
            <person name="Khan M.S."/>
            <person name="Azam M.S."/>
            <person name="Haque T."/>
            <person name="Lashkar M.Z.H."/>
            <person name="Akhand A.I."/>
            <person name="Morshed G."/>
            <person name="Roy S."/>
            <person name="Uddin K.S."/>
            <person name="Rabeya T."/>
            <person name="Hossain A.S."/>
            <person name="Chowdhury A."/>
            <person name="Snigdha A.R."/>
            <person name="Mortoza M.S."/>
            <person name="Matin S.A."/>
            <person name="Hoque S.M.E."/>
            <person name="Islam M.K."/>
            <person name="Roy D.K."/>
            <person name="Haider R."/>
            <person name="Moosa M.M."/>
            <person name="Elias S.M."/>
            <person name="Hasan A.M."/>
            <person name="Jahan S."/>
            <person name="Shafiuddin M."/>
            <person name="Mahmood N."/>
            <person name="Shommy N.S."/>
        </authorList>
    </citation>
    <scope>NUCLEOTIDE SEQUENCE [LARGE SCALE GENOMIC DNA]</scope>
    <source>
        <strain evidence="7">cv. O-4</strain>
    </source>
</reference>
<comment type="caution">
    <text evidence="6">The sequence shown here is derived from an EMBL/GenBank/DDBJ whole genome shotgun (WGS) entry which is preliminary data.</text>
</comment>
<dbReference type="AlphaFoldDB" id="A0A1R3J8B6"/>
<dbReference type="OrthoDB" id="1069523at2759"/>
<evidence type="ECO:0000256" key="1">
    <source>
        <dbReference type="ARBA" id="ARBA00006787"/>
    </source>
</evidence>
<proteinExistence type="inferred from homology"/>
<keyword evidence="2 5" id="KW-0479">Metal-binding</keyword>
<evidence type="ECO:0000256" key="5">
    <source>
        <dbReference type="PIRSR" id="PIRSR604294-1"/>
    </source>
</evidence>
<keyword evidence="7" id="KW-1185">Reference proteome</keyword>
<accession>A0A1R3J8B6</accession>
<evidence type="ECO:0000256" key="4">
    <source>
        <dbReference type="ARBA" id="ARBA00023004"/>
    </source>
</evidence>
<dbReference type="GO" id="GO:0046872">
    <property type="term" value="F:metal ion binding"/>
    <property type="evidence" value="ECO:0007669"/>
    <property type="project" value="UniProtKB-KW"/>
</dbReference>
<evidence type="ECO:0000256" key="3">
    <source>
        <dbReference type="ARBA" id="ARBA00022964"/>
    </source>
</evidence>
<dbReference type="PANTHER" id="PTHR10543:SF146">
    <property type="entry name" value="CAROTENOID 9,10(9',10')-CLEAVAGE DIOXYGENASE 1-LIKE"/>
    <property type="match status" value="1"/>
</dbReference>